<feature type="region of interest" description="Disordered" evidence="1">
    <location>
        <begin position="1"/>
        <end position="76"/>
    </location>
</feature>
<feature type="compositionally biased region" description="Gly residues" evidence="1">
    <location>
        <begin position="56"/>
        <end position="76"/>
    </location>
</feature>
<sequence length="229" mass="23507">MKDFKHTHKMHHGAHPLFGKGSARPAPAAMPPMMPPGGMGGIQSAGEDMASSAPGGMSGGAPSGMGSGGGDAGSSGAGYKRGGKVFQKVMKKAEGGGVTEAQRVGKSQSASNKAFDKFKNTASDWADFSPSGIGKKSNMDLSMDAAKSYMAKQDADNAKEQQGYKKGGMAKGGNWIKGAIKHPGALHRELGIPEGKKIPAGKLAKATHSSNPTLAKRARLAQTLKGFKK</sequence>
<feature type="compositionally biased region" description="Basic residues" evidence="1">
    <location>
        <begin position="1"/>
        <end position="14"/>
    </location>
</feature>
<accession>A0A6J7WPA0</accession>
<dbReference type="EMBL" id="LR798277">
    <property type="protein sequence ID" value="CAB5219861.1"/>
    <property type="molecule type" value="Genomic_DNA"/>
</dbReference>
<organism evidence="2">
    <name type="scientific">uncultured Caudovirales phage</name>
    <dbReference type="NCBI Taxonomy" id="2100421"/>
    <lineage>
        <taxon>Viruses</taxon>
        <taxon>Duplodnaviria</taxon>
        <taxon>Heunggongvirae</taxon>
        <taxon>Uroviricota</taxon>
        <taxon>Caudoviricetes</taxon>
        <taxon>Peduoviridae</taxon>
        <taxon>Maltschvirus</taxon>
        <taxon>Maltschvirus maltsch</taxon>
    </lineage>
</organism>
<protein>
    <submittedName>
        <fullName evidence="2">Uncharacterized protein</fullName>
    </submittedName>
</protein>
<name>A0A6J7WPA0_9CAUD</name>
<evidence type="ECO:0000313" key="2">
    <source>
        <dbReference type="EMBL" id="CAB5219861.1"/>
    </source>
</evidence>
<reference evidence="2" key="1">
    <citation type="submission" date="2020-05" db="EMBL/GenBank/DDBJ databases">
        <authorList>
            <person name="Chiriac C."/>
            <person name="Salcher M."/>
            <person name="Ghai R."/>
            <person name="Kavagutti S V."/>
        </authorList>
    </citation>
    <scope>NUCLEOTIDE SEQUENCE</scope>
</reference>
<evidence type="ECO:0000256" key="1">
    <source>
        <dbReference type="SAM" id="MobiDB-lite"/>
    </source>
</evidence>
<proteinExistence type="predicted"/>
<gene>
    <name evidence="2" type="ORF">UFOVP237_17</name>
</gene>